<evidence type="ECO:0000259" key="1">
    <source>
        <dbReference type="Pfam" id="PF19044"/>
    </source>
</evidence>
<dbReference type="Pfam" id="PF19044">
    <property type="entry name" value="P-loop_TraG"/>
    <property type="match status" value="1"/>
</dbReference>
<reference evidence="2 3" key="1">
    <citation type="submission" date="2018-07" db="EMBL/GenBank/DDBJ databases">
        <title>Lottiidibacillus patelloidae gen. nov., sp. nov., isolated from the intestinal tract of a marine limpet and the reclassification of B. taeanensis BH030017T, B. algicola KMM 3737T and B. hwajinpoensis SW-72T as genus Lottiidibacillus.</title>
        <authorList>
            <person name="Liu R."/>
            <person name="Huang Z."/>
        </authorList>
    </citation>
    <scope>NUCLEOTIDE SEQUENCE [LARGE SCALE GENOMIC DNA]</scope>
    <source>
        <strain evidence="2 3">BH030017</strain>
    </source>
</reference>
<dbReference type="PANTHER" id="PTHR30121">
    <property type="entry name" value="UNCHARACTERIZED PROTEIN YJGR-RELATED"/>
    <property type="match status" value="1"/>
</dbReference>
<dbReference type="InterPro" id="IPR027417">
    <property type="entry name" value="P-loop_NTPase"/>
</dbReference>
<dbReference type="Gene3D" id="3.40.50.300">
    <property type="entry name" value="P-loop containing nucleotide triphosphate hydrolases"/>
    <property type="match status" value="1"/>
</dbReference>
<gene>
    <name evidence="2" type="ORF">DS031_17910</name>
</gene>
<dbReference type="CDD" id="cd01127">
    <property type="entry name" value="TrwB_TraG_TraD_VirD4"/>
    <property type="match status" value="1"/>
</dbReference>
<dbReference type="OrthoDB" id="9804380at2"/>
<sequence>MMNANLPLLNKLSPDSLYEDENYVRSGGNYTRTYCAVEFETVISQDHIQHLNEISENVSVTQYLKEYDREMALKQISLSNKQNRNKVTSRFVTDDIKERAKAEIKDNEMLLRNLSIKNERMFYFQLLIHIVASSKEELDSLSQLVRSKAGSICKLVYPRLRGKEAFDSFLPFVNNKVYDLTYRPMTSEAVSYFFPFHENEIYHENGLIYGTNISTGNIVKVEDRFLVNKHMFILGISGSGKSTFTITYMLRKYMKNERIIAIDPKGEYGQLFEKLGGEWIKFKLDGDTIINPFDIPVVSAQADDEGNTVETNALYDKISTLIIMFKLMYRNMTDLKEDVLSEILLDLYASPDFGPVSITPKTDIKKLKPTDMPTMLDLYNFLSDLKNKDRKRYDILEEFHQTLSAYAKGIYQNIFNGHTNVDTKSNLVVYDIKPIAKIEKVKRVAYFNILASQRYEIINGDGKDTNLVVDESHNLADPNVVVAMEYLFEMMKVLRGFNCAIVCATQSLADFLSAKTQHRNYGEAVILQSVQQLYLRMKSQEVKMVNEHMNLNLSEDEMSFLTVKEGLKESDSGKGFFYVGSSKVKMEVFLTDIEEELWFKKNYKVLEQ</sequence>
<dbReference type="PANTHER" id="PTHR30121:SF6">
    <property type="entry name" value="SLR6007 PROTEIN"/>
    <property type="match status" value="1"/>
</dbReference>
<dbReference type="AlphaFoldDB" id="A0A366XU23"/>
<dbReference type="Gene3D" id="1.10.8.730">
    <property type="match status" value="1"/>
</dbReference>
<accession>A0A366XU23</accession>
<comment type="caution">
    <text evidence="2">The sequence shown here is derived from an EMBL/GenBank/DDBJ whole genome shotgun (WGS) entry which is preliminary data.</text>
</comment>
<dbReference type="SUPFAM" id="SSF52540">
    <property type="entry name" value="P-loop containing nucleoside triphosphate hydrolases"/>
    <property type="match status" value="1"/>
</dbReference>
<feature type="domain" description="TraG P-loop" evidence="1">
    <location>
        <begin position="223"/>
        <end position="594"/>
    </location>
</feature>
<keyword evidence="3" id="KW-1185">Reference proteome</keyword>
<dbReference type="EMBL" id="QOCW01000023">
    <property type="protein sequence ID" value="RBW68269.1"/>
    <property type="molecule type" value="Genomic_DNA"/>
</dbReference>
<dbReference type="Proteomes" id="UP000253314">
    <property type="component" value="Unassembled WGS sequence"/>
</dbReference>
<name>A0A366XU23_9BACI</name>
<evidence type="ECO:0000313" key="3">
    <source>
        <dbReference type="Proteomes" id="UP000253314"/>
    </source>
</evidence>
<dbReference type="InterPro" id="IPR051162">
    <property type="entry name" value="T4SS_component"/>
</dbReference>
<protein>
    <submittedName>
        <fullName evidence="2">TrsE</fullName>
    </submittedName>
</protein>
<dbReference type="InterPro" id="IPR043964">
    <property type="entry name" value="P-loop_TraG"/>
</dbReference>
<proteinExistence type="predicted"/>
<organism evidence="2 3">
    <name type="scientific">Bacillus taeanensis</name>
    <dbReference type="NCBI Taxonomy" id="273032"/>
    <lineage>
        <taxon>Bacteria</taxon>
        <taxon>Bacillati</taxon>
        <taxon>Bacillota</taxon>
        <taxon>Bacilli</taxon>
        <taxon>Bacillales</taxon>
        <taxon>Bacillaceae</taxon>
        <taxon>Bacillus</taxon>
    </lineage>
</organism>
<evidence type="ECO:0000313" key="2">
    <source>
        <dbReference type="EMBL" id="RBW68269.1"/>
    </source>
</evidence>